<dbReference type="Proteomes" id="UP000287166">
    <property type="component" value="Unassembled WGS sequence"/>
</dbReference>
<feature type="compositionally biased region" description="Polar residues" evidence="1">
    <location>
        <begin position="51"/>
        <end position="64"/>
    </location>
</feature>
<evidence type="ECO:0000313" key="3">
    <source>
        <dbReference type="Proteomes" id="UP000287166"/>
    </source>
</evidence>
<evidence type="ECO:0000256" key="1">
    <source>
        <dbReference type="SAM" id="MobiDB-lite"/>
    </source>
</evidence>
<comment type="caution">
    <text evidence="2">The sequence shown here is derived from an EMBL/GenBank/DDBJ whole genome shotgun (WGS) entry which is preliminary data.</text>
</comment>
<organism evidence="2 3">
    <name type="scientific">Sparassis crispa</name>
    <dbReference type="NCBI Taxonomy" id="139825"/>
    <lineage>
        <taxon>Eukaryota</taxon>
        <taxon>Fungi</taxon>
        <taxon>Dikarya</taxon>
        <taxon>Basidiomycota</taxon>
        <taxon>Agaricomycotina</taxon>
        <taxon>Agaricomycetes</taxon>
        <taxon>Polyporales</taxon>
        <taxon>Sparassidaceae</taxon>
        <taxon>Sparassis</taxon>
    </lineage>
</organism>
<accession>A0A401GRB7</accession>
<feature type="compositionally biased region" description="Basic residues" evidence="1">
    <location>
        <begin position="36"/>
        <end position="45"/>
    </location>
</feature>
<name>A0A401GRB7_9APHY</name>
<dbReference type="EMBL" id="BFAD01000006">
    <property type="protein sequence ID" value="GBE84762.1"/>
    <property type="molecule type" value="Genomic_DNA"/>
</dbReference>
<sequence length="93" mass="10191">MPPWPQFTRNSQGTQGSFTVPTIGFRAVKTCAANRTMRRNSKHSRRESWAVRTNSDHTGASGSDSGRHLNAFHCTSLANETSSSGDSSYAVWT</sequence>
<dbReference type="AlphaFoldDB" id="A0A401GRB7"/>
<protein>
    <submittedName>
        <fullName evidence="2">Uncharacterized protein</fullName>
    </submittedName>
</protein>
<proteinExistence type="predicted"/>
<dbReference type="GeneID" id="38781679"/>
<gene>
    <name evidence="2" type="ORF">SCP_0607420</name>
</gene>
<feature type="region of interest" description="Disordered" evidence="1">
    <location>
        <begin position="34"/>
        <end position="69"/>
    </location>
</feature>
<dbReference type="RefSeq" id="XP_027615675.1">
    <property type="nucleotide sequence ID" value="XM_027759874.1"/>
</dbReference>
<reference evidence="2 3" key="1">
    <citation type="journal article" date="2018" name="Sci. Rep.">
        <title>Genome sequence of the cauliflower mushroom Sparassis crispa (Hanabiratake) and its association with beneficial usage.</title>
        <authorList>
            <person name="Kiyama R."/>
            <person name="Furutani Y."/>
            <person name="Kawaguchi K."/>
            <person name="Nakanishi T."/>
        </authorList>
    </citation>
    <scope>NUCLEOTIDE SEQUENCE [LARGE SCALE GENOMIC DNA]</scope>
</reference>
<dbReference type="InParanoid" id="A0A401GRB7"/>
<keyword evidence="3" id="KW-1185">Reference proteome</keyword>
<evidence type="ECO:0000313" key="2">
    <source>
        <dbReference type="EMBL" id="GBE84762.1"/>
    </source>
</evidence>